<feature type="transmembrane region" description="Helical" evidence="8">
    <location>
        <begin position="266"/>
        <end position="285"/>
    </location>
</feature>
<evidence type="ECO:0000256" key="4">
    <source>
        <dbReference type="ARBA" id="ARBA00022692"/>
    </source>
</evidence>
<feature type="transmembrane region" description="Helical" evidence="8">
    <location>
        <begin position="160"/>
        <end position="181"/>
    </location>
</feature>
<dbReference type="EMBL" id="KB707041">
    <property type="protein sequence ID" value="EMR64609.1"/>
    <property type="molecule type" value="Genomic_DNA"/>
</dbReference>
<evidence type="ECO:0000256" key="5">
    <source>
        <dbReference type="ARBA" id="ARBA00022989"/>
    </source>
</evidence>
<dbReference type="Gene3D" id="1.20.1250.20">
    <property type="entry name" value="MFS general substrate transporter like domains"/>
    <property type="match status" value="2"/>
</dbReference>
<dbReference type="Proteomes" id="UP000012174">
    <property type="component" value="Unassembled WGS sequence"/>
</dbReference>
<feature type="compositionally biased region" description="Basic and acidic residues" evidence="7">
    <location>
        <begin position="1"/>
        <end position="23"/>
    </location>
</feature>
<dbReference type="HOGENOM" id="CLU_000960_22_1_1"/>
<evidence type="ECO:0000313" key="10">
    <source>
        <dbReference type="EMBL" id="EMR64609.1"/>
    </source>
</evidence>
<feature type="compositionally biased region" description="Basic and acidic residues" evidence="7">
    <location>
        <begin position="38"/>
        <end position="47"/>
    </location>
</feature>
<dbReference type="eggNOG" id="KOG0254">
    <property type="taxonomic scope" value="Eukaryota"/>
</dbReference>
<evidence type="ECO:0000256" key="1">
    <source>
        <dbReference type="ARBA" id="ARBA00004141"/>
    </source>
</evidence>
<dbReference type="OMA" id="CFWIFLP"/>
<dbReference type="GO" id="GO:0022857">
    <property type="term" value="F:transmembrane transporter activity"/>
    <property type="evidence" value="ECO:0007669"/>
    <property type="project" value="InterPro"/>
</dbReference>
<dbReference type="FunFam" id="1.20.1250.20:FF:000196">
    <property type="entry name" value="MFS toxin efflux pump (AflT)"/>
    <property type="match status" value="1"/>
</dbReference>
<feature type="region of interest" description="Disordered" evidence="7">
    <location>
        <begin position="1"/>
        <end position="47"/>
    </location>
</feature>
<comment type="subcellular location">
    <subcellularLocation>
        <location evidence="1">Membrane</location>
        <topology evidence="1">Multi-pass membrane protein</topology>
    </subcellularLocation>
</comment>
<keyword evidence="11" id="KW-1185">Reference proteome</keyword>
<dbReference type="SUPFAM" id="SSF103473">
    <property type="entry name" value="MFS general substrate transporter"/>
    <property type="match status" value="2"/>
</dbReference>
<keyword evidence="4 8" id="KW-0812">Transmembrane</keyword>
<feature type="transmembrane region" description="Helical" evidence="8">
    <location>
        <begin position="398"/>
        <end position="417"/>
    </location>
</feature>
<feature type="transmembrane region" description="Helical" evidence="8">
    <location>
        <begin position="67"/>
        <end position="95"/>
    </location>
</feature>
<dbReference type="CDD" id="cd17502">
    <property type="entry name" value="MFS_Azr1_MDR_like"/>
    <property type="match status" value="1"/>
</dbReference>
<evidence type="ECO:0000313" key="11">
    <source>
        <dbReference type="Proteomes" id="UP000012174"/>
    </source>
</evidence>
<reference evidence="11" key="1">
    <citation type="journal article" date="2013" name="Genome Announc.">
        <title>Draft genome sequence of the grapevine dieback fungus Eutypa lata UCR-EL1.</title>
        <authorList>
            <person name="Blanco-Ulate B."/>
            <person name="Rolshausen P.E."/>
            <person name="Cantu D."/>
        </authorList>
    </citation>
    <scope>NUCLEOTIDE SEQUENCE [LARGE SCALE GENOMIC DNA]</scope>
    <source>
        <strain evidence="11">UCR-EL1</strain>
    </source>
</reference>
<evidence type="ECO:0000259" key="9">
    <source>
        <dbReference type="PROSITE" id="PS50850"/>
    </source>
</evidence>
<proteinExistence type="inferred from homology"/>
<feature type="compositionally biased region" description="Polar residues" evidence="7">
    <location>
        <begin position="25"/>
        <end position="34"/>
    </location>
</feature>
<comment type="similarity">
    <text evidence="2">Belongs to the major facilitator superfamily. TCR/Tet family.</text>
</comment>
<feature type="transmembrane region" description="Helical" evidence="8">
    <location>
        <begin position="538"/>
        <end position="557"/>
    </location>
</feature>
<evidence type="ECO:0000256" key="2">
    <source>
        <dbReference type="ARBA" id="ARBA00007520"/>
    </source>
</evidence>
<dbReference type="OrthoDB" id="10021397at2759"/>
<dbReference type="InterPro" id="IPR036259">
    <property type="entry name" value="MFS_trans_sf"/>
</dbReference>
<dbReference type="InterPro" id="IPR020846">
    <property type="entry name" value="MFS_dom"/>
</dbReference>
<evidence type="ECO:0000256" key="3">
    <source>
        <dbReference type="ARBA" id="ARBA00022448"/>
    </source>
</evidence>
<dbReference type="Pfam" id="PF07690">
    <property type="entry name" value="MFS_1"/>
    <property type="match status" value="1"/>
</dbReference>
<dbReference type="PROSITE" id="PS50850">
    <property type="entry name" value="MFS"/>
    <property type="match status" value="1"/>
</dbReference>
<dbReference type="AlphaFoldDB" id="M7SEG8"/>
<sequence>MAVAPKTEDKKSQDPEMAIHETDAGFTTDSTVLASESDAEKGQSEKGKQDAAEAVRLDQLEIQGAQLYILVGAILLAAFAMAMNGTILGTALPAITAEFNTVDDVGWYASAYLIANCAMSPLVGKLFKLFRLKLLFIIMMSIFLVGSLLAAQAGSSEIFIVARMVAGIGGSGIMNGGQTIIASVVPISKRSSFNGIVLATFALGQAVGPLLGGALTENASWRWCFYFNFPLGGIVIAAFTFFVKLPVDSLCKEKLTFAQKIWRIDLVGFFIFSVAVTLFLLGLQWGGTAYGWNTAQVIVPMVVGLLGFGVLGVWFWWRGEKALIPPRLLKNRINIMVTITSFVQSGATVTSLYWLPIWFQSIKRISPFESGILVLPLIVSQLIFSILCGVLVQKTGYYLPEVISGNVLVAIGAGLTSTFTRSTTLGEEIGYQVFLGAGRGLVLQLLVTAMQANVPREDASIASAYCMFSQYLGSALFSSLAKTIFTSSIATGVAQYAPYLKDPSYLINMGASELPEHFRGSQLDDVTDAYNAAIVNVFYLQLAAALGAFCTGWGMGWRNLKTLRQERLTDEPRSNSEDTVIPVNSDTDDHGNGGIKNLTIDTTVTTVNEEGVIDNVANKKTRPMSI</sequence>
<evidence type="ECO:0000256" key="7">
    <source>
        <dbReference type="SAM" id="MobiDB-lite"/>
    </source>
</evidence>
<keyword evidence="3" id="KW-0813">Transport</keyword>
<feature type="domain" description="Major facilitator superfamily (MFS) profile" evidence="9">
    <location>
        <begin position="70"/>
        <end position="560"/>
    </location>
</feature>
<feature type="transmembrane region" description="Helical" evidence="8">
    <location>
        <begin position="371"/>
        <end position="391"/>
    </location>
</feature>
<protein>
    <submittedName>
        <fullName evidence="10">Putative major facilitator superfamily transporter protein</fullName>
    </submittedName>
</protein>
<keyword evidence="5 8" id="KW-1133">Transmembrane helix</keyword>
<feature type="transmembrane region" description="Helical" evidence="8">
    <location>
        <begin position="193"/>
        <end position="213"/>
    </location>
</feature>
<feature type="transmembrane region" description="Helical" evidence="8">
    <location>
        <begin position="297"/>
        <end position="317"/>
    </location>
</feature>
<name>M7SEG8_EUTLA</name>
<dbReference type="PANTHER" id="PTHR23501">
    <property type="entry name" value="MAJOR FACILITATOR SUPERFAMILY"/>
    <property type="match status" value="1"/>
</dbReference>
<feature type="transmembrane region" description="Helical" evidence="8">
    <location>
        <begin position="337"/>
        <end position="359"/>
    </location>
</feature>
<feature type="transmembrane region" description="Helical" evidence="8">
    <location>
        <begin position="107"/>
        <end position="127"/>
    </location>
</feature>
<feature type="transmembrane region" description="Helical" evidence="8">
    <location>
        <begin position="134"/>
        <end position="154"/>
    </location>
</feature>
<feature type="transmembrane region" description="Helical" evidence="8">
    <location>
        <begin position="471"/>
        <end position="497"/>
    </location>
</feature>
<evidence type="ECO:0000256" key="6">
    <source>
        <dbReference type="ARBA" id="ARBA00023136"/>
    </source>
</evidence>
<dbReference type="PANTHER" id="PTHR23501:SF193">
    <property type="entry name" value="MULTIDRUG TRANSPORTER, PUTATIVE (AFU_ORTHOLOGUE AFUA_8G00940)-RELATED"/>
    <property type="match status" value="1"/>
</dbReference>
<dbReference type="KEGG" id="ela:UCREL1_8432"/>
<gene>
    <name evidence="10" type="ORF">UCREL1_8432</name>
</gene>
<dbReference type="GO" id="GO:0005886">
    <property type="term" value="C:plasma membrane"/>
    <property type="evidence" value="ECO:0007669"/>
    <property type="project" value="TreeGrafter"/>
</dbReference>
<keyword evidence="6 8" id="KW-0472">Membrane</keyword>
<organism evidence="10 11">
    <name type="scientific">Eutypa lata (strain UCR-EL1)</name>
    <name type="common">Grapevine dieback disease fungus</name>
    <name type="synonym">Eutypa armeniacae</name>
    <dbReference type="NCBI Taxonomy" id="1287681"/>
    <lineage>
        <taxon>Eukaryota</taxon>
        <taxon>Fungi</taxon>
        <taxon>Dikarya</taxon>
        <taxon>Ascomycota</taxon>
        <taxon>Pezizomycotina</taxon>
        <taxon>Sordariomycetes</taxon>
        <taxon>Xylariomycetidae</taxon>
        <taxon>Xylariales</taxon>
        <taxon>Diatrypaceae</taxon>
        <taxon>Eutypa</taxon>
    </lineage>
</organism>
<accession>M7SEG8</accession>
<evidence type="ECO:0000256" key="8">
    <source>
        <dbReference type="SAM" id="Phobius"/>
    </source>
</evidence>
<feature type="transmembrane region" description="Helical" evidence="8">
    <location>
        <begin position="429"/>
        <end position="450"/>
    </location>
</feature>
<dbReference type="STRING" id="1287681.M7SEG8"/>
<feature type="region of interest" description="Disordered" evidence="7">
    <location>
        <begin position="568"/>
        <end position="595"/>
    </location>
</feature>
<feature type="transmembrane region" description="Helical" evidence="8">
    <location>
        <begin position="225"/>
        <end position="245"/>
    </location>
</feature>
<dbReference type="InterPro" id="IPR011701">
    <property type="entry name" value="MFS"/>
</dbReference>